<dbReference type="Proteomes" id="UP001497472">
    <property type="component" value="Unassembled WGS sequence"/>
</dbReference>
<feature type="domain" description="BED-type" evidence="9">
    <location>
        <begin position="4"/>
        <end position="61"/>
    </location>
</feature>
<dbReference type="SUPFAM" id="SSF53098">
    <property type="entry name" value="Ribonuclease H-like"/>
    <property type="match status" value="1"/>
</dbReference>
<evidence type="ECO:0000256" key="1">
    <source>
        <dbReference type="ARBA" id="ARBA00004123"/>
    </source>
</evidence>
<keyword evidence="5" id="KW-0805">Transcription regulation</keyword>
<dbReference type="InterPro" id="IPR052035">
    <property type="entry name" value="ZnF_BED_domain_contain"/>
</dbReference>
<name>A0AAV1JYI1_9NEOP</name>
<evidence type="ECO:0000256" key="2">
    <source>
        <dbReference type="ARBA" id="ARBA00022723"/>
    </source>
</evidence>
<dbReference type="PROSITE" id="PS50808">
    <property type="entry name" value="ZF_BED"/>
    <property type="match status" value="1"/>
</dbReference>
<dbReference type="SMART" id="SM00614">
    <property type="entry name" value="ZnF_BED"/>
    <property type="match status" value="1"/>
</dbReference>
<dbReference type="GO" id="GO:0009791">
    <property type="term" value="P:post-embryonic development"/>
    <property type="evidence" value="ECO:0007669"/>
    <property type="project" value="UniProtKB-ARBA"/>
</dbReference>
<dbReference type="InterPro" id="IPR012337">
    <property type="entry name" value="RNaseH-like_sf"/>
</dbReference>
<dbReference type="GO" id="GO:0003677">
    <property type="term" value="F:DNA binding"/>
    <property type="evidence" value="ECO:0007669"/>
    <property type="project" value="InterPro"/>
</dbReference>
<organism evidence="10 11">
    <name type="scientific">Leptosia nina</name>
    <dbReference type="NCBI Taxonomy" id="320188"/>
    <lineage>
        <taxon>Eukaryota</taxon>
        <taxon>Metazoa</taxon>
        <taxon>Ecdysozoa</taxon>
        <taxon>Arthropoda</taxon>
        <taxon>Hexapoda</taxon>
        <taxon>Insecta</taxon>
        <taxon>Pterygota</taxon>
        <taxon>Neoptera</taxon>
        <taxon>Endopterygota</taxon>
        <taxon>Lepidoptera</taxon>
        <taxon>Glossata</taxon>
        <taxon>Ditrysia</taxon>
        <taxon>Papilionoidea</taxon>
        <taxon>Pieridae</taxon>
        <taxon>Pierinae</taxon>
        <taxon>Leptosia</taxon>
    </lineage>
</organism>
<dbReference type="GO" id="GO:0008270">
    <property type="term" value="F:zinc ion binding"/>
    <property type="evidence" value="ECO:0007669"/>
    <property type="project" value="UniProtKB-KW"/>
</dbReference>
<dbReference type="InterPro" id="IPR036236">
    <property type="entry name" value="Znf_C2H2_sf"/>
</dbReference>
<keyword evidence="4" id="KW-0862">Zinc</keyword>
<comment type="caution">
    <text evidence="10">The sequence shown here is derived from an EMBL/GenBank/DDBJ whole genome shotgun (WGS) entry which is preliminary data.</text>
</comment>
<gene>
    <name evidence="10" type="ORF">LNINA_LOCUS12216</name>
</gene>
<keyword evidence="3 8" id="KW-0863">Zinc-finger</keyword>
<keyword evidence="11" id="KW-1185">Reference proteome</keyword>
<evidence type="ECO:0000256" key="8">
    <source>
        <dbReference type="PROSITE-ProRule" id="PRU00027"/>
    </source>
</evidence>
<dbReference type="GO" id="GO:0005634">
    <property type="term" value="C:nucleus"/>
    <property type="evidence" value="ECO:0007669"/>
    <property type="project" value="UniProtKB-SubCell"/>
</dbReference>
<accession>A0AAV1JYI1</accession>
<evidence type="ECO:0000256" key="7">
    <source>
        <dbReference type="ARBA" id="ARBA00023242"/>
    </source>
</evidence>
<dbReference type="AlphaFoldDB" id="A0AAV1JYI1"/>
<dbReference type="PANTHER" id="PTHR46481:SF10">
    <property type="entry name" value="ZINC FINGER BED DOMAIN-CONTAINING PROTEIN 39"/>
    <property type="match status" value="1"/>
</dbReference>
<keyword evidence="2" id="KW-0479">Metal-binding</keyword>
<evidence type="ECO:0000256" key="6">
    <source>
        <dbReference type="ARBA" id="ARBA00023163"/>
    </source>
</evidence>
<proteinExistence type="predicted"/>
<dbReference type="EMBL" id="CAVLEF010000215">
    <property type="protein sequence ID" value="CAK1553203.1"/>
    <property type="molecule type" value="Genomic_DNA"/>
</dbReference>
<dbReference type="Pfam" id="PF02892">
    <property type="entry name" value="zf-BED"/>
    <property type="match status" value="1"/>
</dbReference>
<evidence type="ECO:0000256" key="4">
    <source>
        <dbReference type="ARBA" id="ARBA00022833"/>
    </source>
</evidence>
<sequence>MAFKKKSPIWAYFEDDVNDPKSAVCKLCEIKISRGGIGRKATTSGMLNHLKNKHNKEYYKLVPTFPKGQETTNQDTNAKKYHVLIAEMIALDEAVNIVERVGFRRLINSALPRYNIPSRPYFSDNVIPEIYRKVVEKIKSLLSETDYISVTTDMWTSLHNHNSFLSFTAHFIDRQFNFKHVVLSIKHFEGQHTAMNIAMSLQEIANLWDVRKNIHIVLHDNGRNIVKAVSGAELALARCFIHTIQLIVNDCVKVQLHVTQMITTGRKIVTHFNHSGTAQEKLHSIQNDLGLP</sequence>
<protein>
    <recommendedName>
        <fullName evidence="9">BED-type domain-containing protein</fullName>
    </recommendedName>
</protein>
<evidence type="ECO:0000313" key="11">
    <source>
        <dbReference type="Proteomes" id="UP001497472"/>
    </source>
</evidence>
<keyword evidence="6" id="KW-0804">Transcription</keyword>
<reference evidence="10 11" key="1">
    <citation type="submission" date="2023-11" db="EMBL/GenBank/DDBJ databases">
        <authorList>
            <person name="Okamura Y."/>
        </authorList>
    </citation>
    <scope>NUCLEOTIDE SEQUENCE [LARGE SCALE GENOMIC DNA]</scope>
</reference>
<dbReference type="PANTHER" id="PTHR46481">
    <property type="entry name" value="ZINC FINGER BED DOMAIN-CONTAINING PROTEIN 4"/>
    <property type="match status" value="1"/>
</dbReference>
<evidence type="ECO:0000313" key="10">
    <source>
        <dbReference type="EMBL" id="CAK1553203.1"/>
    </source>
</evidence>
<dbReference type="InterPro" id="IPR003656">
    <property type="entry name" value="Znf_BED"/>
</dbReference>
<keyword evidence="7" id="KW-0539">Nucleus</keyword>
<evidence type="ECO:0000259" key="9">
    <source>
        <dbReference type="PROSITE" id="PS50808"/>
    </source>
</evidence>
<dbReference type="SUPFAM" id="SSF57667">
    <property type="entry name" value="beta-beta-alpha zinc fingers"/>
    <property type="match status" value="1"/>
</dbReference>
<comment type="subcellular location">
    <subcellularLocation>
        <location evidence="1">Nucleus</location>
    </subcellularLocation>
</comment>
<evidence type="ECO:0000256" key="3">
    <source>
        <dbReference type="ARBA" id="ARBA00022771"/>
    </source>
</evidence>
<evidence type="ECO:0000256" key="5">
    <source>
        <dbReference type="ARBA" id="ARBA00023015"/>
    </source>
</evidence>